<dbReference type="EMBL" id="LXQA011009018">
    <property type="protein sequence ID" value="MCI81026.1"/>
    <property type="molecule type" value="Genomic_DNA"/>
</dbReference>
<evidence type="ECO:0000313" key="1">
    <source>
        <dbReference type="EMBL" id="MCI81026.1"/>
    </source>
</evidence>
<evidence type="ECO:0000313" key="2">
    <source>
        <dbReference type="Proteomes" id="UP000265520"/>
    </source>
</evidence>
<keyword evidence="2" id="KW-1185">Reference proteome</keyword>
<reference evidence="1 2" key="1">
    <citation type="journal article" date="2018" name="Front. Plant Sci.">
        <title>Red Clover (Trifolium pratense) and Zigzag Clover (T. medium) - A Picture of Genomic Similarities and Differences.</title>
        <authorList>
            <person name="Dluhosova J."/>
            <person name="Istvanek J."/>
            <person name="Nedelnik J."/>
            <person name="Repkova J."/>
        </authorList>
    </citation>
    <scope>NUCLEOTIDE SEQUENCE [LARGE SCALE GENOMIC DNA]</scope>
    <source>
        <strain evidence="2">cv. 10/8</strain>
        <tissue evidence="1">Leaf</tissue>
    </source>
</reference>
<feature type="non-terminal residue" evidence="1">
    <location>
        <position position="1"/>
    </location>
</feature>
<name>A0A392UYD3_9FABA</name>
<protein>
    <submittedName>
        <fullName evidence="1">Uncharacterized protein</fullName>
    </submittedName>
</protein>
<comment type="caution">
    <text evidence="1">The sequence shown here is derived from an EMBL/GenBank/DDBJ whole genome shotgun (WGS) entry which is preliminary data.</text>
</comment>
<dbReference type="AlphaFoldDB" id="A0A392UYD3"/>
<accession>A0A392UYD3</accession>
<sequence>TKLERSRLAIGVVKKGIMPMSMEIQGLLVTIVRNRITLPEIAVLQKRCRQRMQTKELDPPPKDVSIVWARK</sequence>
<proteinExistence type="predicted"/>
<organism evidence="1 2">
    <name type="scientific">Trifolium medium</name>
    <dbReference type="NCBI Taxonomy" id="97028"/>
    <lineage>
        <taxon>Eukaryota</taxon>
        <taxon>Viridiplantae</taxon>
        <taxon>Streptophyta</taxon>
        <taxon>Embryophyta</taxon>
        <taxon>Tracheophyta</taxon>
        <taxon>Spermatophyta</taxon>
        <taxon>Magnoliopsida</taxon>
        <taxon>eudicotyledons</taxon>
        <taxon>Gunneridae</taxon>
        <taxon>Pentapetalae</taxon>
        <taxon>rosids</taxon>
        <taxon>fabids</taxon>
        <taxon>Fabales</taxon>
        <taxon>Fabaceae</taxon>
        <taxon>Papilionoideae</taxon>
        <taxon>50 kb inversion clade</taxon>
        <taxon>NPAAA clade</taxon>
        <taxon>Hologalegina</taxon>
        <taxon>IRL clade</taxon>
        <taxon>Trifolieae</taxon>
        <taxon>Trifolium</taxon>
    </lineage>
</organism>
<dbReference type="Proteomes" id="UP000265520">
    <property type="component" value="Unassembled WGS sequence"/>
</dbReference>